<evidence type="ECO:0000313" key="5">
    <source>
        <dbReference type="EMBL" id="EKE78847.1"/>
    </source>
</evidence>
<evidence type="ECO:0000256" key="2">
    <source>
        <dbReference type="ARBA" id="ARBA00023125"/>
    </source>
</evidence>
<dbReference type="SUPFAM" id="SSF46785">
    <property type="entry name" value="Winged helix' DNA-binding domain"/>
    <property type="match status" value="1"/>
</dbReference>
<proteinExistence type="predicted"/>
<dbReference type="InterPro" id="IPR036388">
    <property type="entry name" value="WH-like_DNA-bd_sf"/>
</dbReference>
<evidence type="ECO:0000256" key="1">
    <source>
        <dbReference type="ARBA" id="ARBA00023015"/>
    </source>
</evidence>
<dbReference type="GO" id="GO:0003677">
    <property type="term" value="F:DNA binding"/>
    <property type="evidence" value="ECO:0007669"/>
    <property type="project" value="UniProtKB-KW"/>
</dbReference>
<keyword evidence="6" id="KW-1185">Reference proteome</keyword>
<dbReference type="AlphaFoldDB" id="K2JW96"/>
<dbReference type="Gene3D" id="1.10.10.10">
    <property type="entry name" value="Winged helix-like DNA-binding domain superfamily/Winged helix DNA-binding domain"/>
    <property type="match status" value="1"/>
</dbReference>
<dbReference type="InterPro" id="IPR002577">
    <property type="entry name" value="HTH_HxlR"/>
</dbReference>
<dbReference type="Pfam" id="PF01638">
    <property type="entry name" value="HxlR"/>
    <property type="match status" value="1"/>
</dbReference>
<dbReference type="PANTHER" id="PTHR33204:SF18">
    <property type="entry name" value="TRANSCRIPTIONAL REGULATORY PROTEIN"/>
    <property type="match status" value="1"/>
</dbReference>
<dbReference type="eggNOG" id="COG1733">
    <property type="taxonomic scope" value="Bacteria"/>
</dbReference>
<comment type="caution">
    <text evidence="5">The sequence shown here is derived from an EMBL/GenBank/DDBJ whole genome shotgun (WGS) entry which is preliminary data.</text>
</comment>
<accession>K2JW96</accession>
<dbReference type="STRING" id="1207063.P24_00810"/>
<sequence>MAMVRTDFSRMRCPVARSMEVLGERWAILLLREAYYGTTRFDDFLRHLGIASNILSARLAKLVEHGVLERVPSPEKGVRHEYRLTEKGRDFFPAYLALKRWGDRWMAGPEGPVIRLVEADTGREVASPPLLDSAGAPLTLDKLRVLPGPGAGRAIRQRFGAGEQE</sequence>
<dbReference type="InterPro" id="IPR036390">
    <property type="entry name" value="WH_DNA-bd_sf"/>
</dbReference>
<protein>
    <submittedName>
        <fullName evidence="5">MarR family transcriptional regulator</fullName>
    </submittedName>
</protein>
<evidence type="ECO:0000313" key="6">
    <source>
        <dbReference type="Proteomes" id="UP000006746"/>
    </source>
</evidence>
<name>K2JW96_9PROT</name>
<keyword evidence="2" id="KW-0238">DNA-binding</keyword>
<dbReference type="PATRIC" id="fig|1207063.3.peg.167"/>
<reference evidence="5 6" key="1">
    <citation type="journal article" date="2012" name="J. Bacteriol.">
        <title>Genome Sequence of Oceanibaculum indicum Type Strain P24.</title>
        <authorList>
            <person name="Lai Q."/>
            <person name="Shao Z."/>
        </authorList>
    </citation>
    <scope>NUCLEOTIDE SEQUENCE [LARGE SCALE GENOMIC DNA]</scope>
    <source>
        <strain evidence="5 6">P24</strain>
    </source>
</reference>
<organism evidence="5 6">
    <name type="scientific">Oceanibaculum indicum P24</name>
    <dbReference type="NCBI Taxonomy" id="1207063"/>
    <lineage>
        <taxon>Bacteria</taxon>
        <taxon>Pseudomonadati</taxon>
        <taxon>Pseudomonadota</taxon>
        <taxon>Alphaproteobacteria</taxon>
        <taxon>Rhodospirillales</taxon>
        <taxon>Oceanibaculaceae</taxon>
        <taxon>Oceanibaculum</taxon>
    </lineage>
</organism>
<evidence type="ECO:0000256" key="3">
    <source>
        <dbReference type="ARBA" id="ARBA00023163"/>
    </source>
</evidence>
<evidence type="ECO:0000259" key="4">
    <source>
        <dbReference type="PROSITE" id="PS51118"/>
    </source>
</evidence>
<dbReference type="Proteomes" id="UP000006746">
    <property type="component" value="Unassembled WGS sequence"/>
</dbReference>
<keyword evidence="3" id="KW-0804">Transcription</keyword>
<feature type="domain" description="HTH hxlR-type" evidence="4">
    <location>
        <begin position="13"/>
        <end position="110"/>
    </location>
</feature>
<dbReference type="PROSITE" id="PS51118">
    <property type="entry name" value="HTH_HXLR"/>
    <property type="match status" value="1"/>
</dbReference>
<keyword evidence="1" id="KW-0805">Transcription regulation</keyword>
<dbReference type="EMBL" id="AMRL01000001">
    <property type="protein sequence ID" value="EKE78847.1"/>
    <property type="molecule type" value="Genomic_DNA"/>
</dbReference>
<dbReference type="PANTHER" id="PTHR33204">
    <property type="entry name" value="TRANSCRIPTIONAL REGULATOR, MARR FAMILY"/>
    <property type="match status" value="1"/>
</dbReference>
<gene>
    <name evidence="5" type="ORF">P24_00810</name>
</gene>